<dbReference type="AlphaFoldDB" id="A0A0L8HQ46"/>
<organism evidence="2">
    <name type="scientific">Octopus bimaculoides</name>
    <name type="common">California two-spotted octopus</name>
    <dbReference type="NCBI Taxonomy" id="37653"/>
    <lineage>
        <taxon>Eukaryota</taxon>
        <taxon>Metazoa</taxon>
        <taxon>Spiralia</taxon>
        <taxon>Lophotrochozoa</taxon>
        <taxon>Mollusca</taxon>
        <taxon>Cephalopoda</taxon>
        <taxon>Coleoidea</taxon>
        <taxon>Octopodiformes</taxon>
        <taxon>Octopoda</taxon>
        <taxon>Incirrata</taxon>
        <taxon>Octopodidae</taxon>
        <taxon>Octopus</taxon>
    </lineage>
</organism>
<evidence type="ECO:0000256" key="1">
    <source>
        <dbReference type="SAM" id="SignalP"/>
    </source>
</evidence>
<keyword evidence="1" id="KW-0732">Signal</keyword>
<protein>
    <submittedName>
        <fullName evidence="2">Uncharacterized protein</fullName>
    </submittedName>
</protein>
<name>A0A0L8HQ46_OCTBM</name>
<dbReference type="EMBL" id="KQ417578">
    <property type="protein sequence ID" value="KOF91294.1"/>
    <property type="molecule type" value="Genomic_DNA"/>
</dbReference>
<evidence type="ECO:0000313" key="2">
    <source>
        <dbReference type="EMBL" id="KOF91294.1"/>
    </source>
</evidence>
<sequence length="188" mass="21504">MMKPNNGNFLSLLELIVKFELFLCTHINQYGNKGTGHPSYLSKIIYEKVIQPVAKNVLEEIVKEIKEAGYFSVLVDSTPDVSSVDQLTVFVRYVSPFDEISVEQLLTFIELKNHTGEGMDELMLNFFEELEIIFSNCRGQSYDNAAGRYNDVQLKILEKNKFEKFIPYAGHFLNLVGRTAVDSRLYSV</sequence>
<dbReference type="OrthoDB" id="6153491at2759"/>
<gene>
    <name evidence="2" type="ORF">OCBIM_22009247mg</name>
</gene>
<dbReference type="PANTHER" id="PTHR45749">
    <property type="match status" value="1"/>
</dbReference>
<reference evidence="2" key="1">
    <citation type="submission" date="2015-07" db="EMBL/GenBank/DDBJ databases">
        <title>MeaNS - Measles Nucleotide Surveillance Program.</title>
        <authorList>
            <person name="Tran T."/>
            <person name="Druce J."/>
        </authorList>
    </citation>
    <scope>NUCLEOTIDE SEQUENCE</scope>
    <source>
        <strain evidence="2">UCB-OBI-ISO-001</strain>
        <tissue evidence="2">Gonad</tissue>
    </source>
</reference>
<dbReference type="STRING" id="37653.A0A0L8HQ46"/>
<dbReference type="PANTHER" id="PTHR45749:SF23">
    <property type="entry name" value="ZINC FINGER MYM-TYPE PROTEIN 1-LIKE"/>
    <property type="match status" value="1"/>
</dbReference>
<proteinExistence type="predicted"/>
<feature type="signal peptide" evidence="1">
    <location>
        <begin position="1"/>
        <end position="24"/>
    </location>
</feature>
<feature type="chain" id="PRO_5005583876" evidence="1">
    <location>
        <begin position="25"/>
        <end position="188"/>
    </location>
</feature>
<accession>A0A0L8HQ46</accession>